<dbReference type="EMBL" id="JAODUP010003617">
    <property type="protein sequence ID" value="KAK2138176.1"/>
    <property type="molecule type" value="Genomic_DNA"/>
</dbReference>
<sequence length="53" mass="5944">MTKVDKVKVKQDVLGVHGLMHTEPITINLRTGAEPYSMSTARRVSFPVMDKVM</sequence>
<accession>A0AAD9MNG3</accession>
<keyword evidence="2" id="KW-1185">Reference proteome</keyword>
<organism evidence="1 2">
    <name type="scientific">Paralvinella palmiformis</name>
    <dbReference type="NCBI Taxonomy" id="53620"/>
    <lineage>
        <taxon>Eukaryota</taxon>
        <taxon>Metazoa</taxon>
        <taxon>Spiralia</taxon>
        <taxon>Lophotrochozoa</taxon>
        <taxon>Annelida</taxon>
        <taxon>Polychaeta</taxon>
        <taxon>Sedentaria</taxon>
        <taxon>Canalipalpata</taxon>
        <taxon>Terebellida</taxon>
        <taxon>Terebelliformia</taxon>
        <taxon>Alvinellidae</taxon>
        <taxon>Paralvinella</taxon>
    </lineage>
</organism>
<comment type="caution">
    <text evidence="1">The sequence shown here is derived from an EMBL/GenBank/DDBJ whole genome shotgun (WGS) entry which is preliminary data.</text>
</comment>
<gene>
    <name evidence="1" type="ORF">LSH36_3622g00000</name>
</gene>
<evidence type="ECO:0000313" key="1">
    <source>
        <dbReference type="EMBL" id="KAK2138176.1"/>
    </source>
</evidence>
<evidence type="ECO:0000313" key="2">
    <source>
        <dbReference type="Proteomes" id="UP001208570"/>
    </source>
</evidence>
<protein>
    <submittedName>
        <fullName evidence="1">Uncharacterized protein</fullName>
    </submittedName>
</protein>
<name>A0AAD9MNG3_9ANNE</name>
<dbReference type="Proteomes" id="UP001208570">
    <property type="component" value="Unassembled WGS sequence"/>
</dbReference>
<dbReference type="AlphaFoldDB" id="A0AAD9MNG3"/>
<proteinExistence type="predicted"/>
<reference evidence="1" key="1">
    <citation type="journal article" date="2023" name="Mol. Biol. Evol.">
        <title>Third-Generation Sequencing Reveals the Adaptive Role of the Epigenome in Three Deep-Sea Polychaetes.</title>
        <authorList>
            <person name="Perez M."/>
            <person name="Aroh O."/>
            <person name="Sun Y."/>
            <person name="Lan Y."/>
            <person name="Juniper S.K."/>
            <person name="Young C.R."/>
            <person name="Angers B."/>
            <person name="Qian P.Y."/>
        </authorList>
    </citation>
    <scope>NUCLEOTIDE SEQUENCE</scope>
    <source>
        <strain evidence="1">P08H-3</strain>
    </source>
</reference>